<evidence type="ECO:0000313" key="1">
    <source>
        <dbReference type="EMBL" id="CCF40594.1"/>
    </source>
</evidence>
<proteinExistence type="predicted"/>
<protein>
    <submittedName>
        <fullName evidence="1">Uncharacterized protein</fullName>
    </submittedName>
</protein>
<gene>
    <name evidence="1" type="ORF">CH063_11121</name>
</gene>
<sequence length="79" mass="8869">MEGRGRYLPKPPALWTSVAMAAPAEPSIGALMMTGALTWGNQETSLERDMFAYCCFLIFYSSADFLNPFWRTGLLLWSL</sequence>
<organism evidence="1 2">
    <name type="scientific">Colletotrichum higginsianum (strain IMI 349063)</name>
    <name type="common">Crucifer anthracnose fungus</name>
    <dbReference type="NCBI Taxonomy" id="759273"/>
    <lineage>
        <taxon>Eukaryota</taxon>
        <taxon>Fungi</taxon>
        <taxon>Dikarya</taxon>
        <taxon>Ascomycota</taxon>
        <taxon>Pezizomycotina</taxon>
        <taxon>Sordariomycetes</taxon>
        <taxon>Hypocreomycetidae</taxon>
        <taxon>Glomerellales</taxon>
        <taxon>Glomerellaceae</taxon>
        <taxon>Colletotrichum</taxon>
        <taxon>Colletotrichum destructivum species complex</taxon>
    </lineage>
</organism>
<accession>H1VK41</accession>
<dbReference type="AlphaFoldDB" id="H1VK41"/>
<evidence type="ECO:0000313" key="2">
    <source>
        <dbReference type="Proteomes" id="UP000007174"/>
    </source>
</evidence>
<name>H1VK41_COLHI</name>
<reference evidence="2" key="1">
    <citation type="journal article" date="2012" name="Nat. Genet.">
        <title>Lifestyle transitions in plant pathogenic Colletotrichum fungi deciphered by genome and transcriptome analyses.</title>
        <authorList>
            <person name="O'Connell R.J."/>
            <person name="Thon M.R."/>
            <person name="Hacquard S."/>
            <person name="Amyotte S.G."/>
            <person name="Kleemann J."/>
            <person name="Torres M.F."/>
            <person name="Damm U."/>
            <person name="Buiate E.A."/>
            <person name="Epstein L."/>
            <person name="Alkan N."/>
            <person name="Altmueller J."/>
            <person name="Alvarado-Balderrama L."/>
            <person name="Bauser C.A."/>
            <person name="Becker C."/>
            <person name="Birren B.W."/>
            <person name="Chen Z."/>
            <person name="Choi J."/>
            <person name="Crouch J.A."/>
            <person name="Duvick J.P."/>
            <person name="Farman M.A."/>
            <person name="Gan P."/>
            <person name="Heiman D."/>
            <person name="Henrissat B."/>
            <person name="Howard R.J."/>
            <person name="Kabbage M."/>
            <person name="Koch C."/>
            <person name="Kracher B."/>
            <person name="Kubo Y."/>
            <person name="Law A.D."/>
            <person name="Lebrun M.-H."/>
            <person name="Lee Y.-H."/>
            <person name="Miyara I."/>
            <person name="Moore N."/>
            <person name="Neumann U."/>
            <person name="Nordstroem K."/>
            <person name="Panaccione D.G."/>
            <person name="Panstruga R."/>
            <person name="Place M."/>
            <person name="Proctor R.H."/>
            <person name="Prusky D."/>
            <person name="Rech G."/>
            <person name="Reinhardt R."/>
            <person name="Rollins J.A."/>
            <person name="Rounsley S."/>
            <person name="Schardl C.L."/>
            <person name="Schwartz D.C."/>
            <person name="Shenoy N."/>
            <person name="Shirasu K."/>
            <person name="Sikhakolli U.R."/>
            <person name="Stueber K."/>
            <person name="Sukno S.A."/>
            <person name="Sweigard J.A."/>
            <person name="Takano Y."/>
            <person name="Takahara H."/>
            <person name="Trail F."/>
            <person name="van der Does H.C."/>
            <person name="Voll L.M."/>
            <person name="Will I."/>
            <person name="Young S."/>
            <person name="Zeng Q."/>
            <person name="Zhang J."/>
            <person name="Zhou S."/>
            <person name="Dickman M.B."/>
            <person name="Schulze-Lefert P."/>
            <person name="Ver Loren van Themaat E."/>
            <person name="Ma L.-J."/>
            <person name="Vaillancourt L.J."/>
        </authorList>
    </citation>
    <scope>NUCLEOTIDE SEQUENCE [LARGE SCALE GENOMIC DNA]</scope>
    <source>
        <strain evidence="2">IMI 349063</strain>
    </source>
</reference>
<dbReference type="EMBL" id="CACQ02004178">
    <property type="protein sequence ID" value="CCF40594.1"/>
    <property type="molecule type" value="Genomic_DNA"/>
</dbReference>
<dbReference type="HOGENOM" id="CLU_2605904_0_0_1"/>
<dbReference type="Proteomes" id="UP000007174">
    <property type="component" value="Unassembled WGS sequence"/>
</dbReference>